<dbReference type="Gene3D" id="3.50.50.60">
    <property type="entry name" value="FAD/NAD(P)-binding domain"/>
    <property type="match status" value="1"/>
</dbReference>
<dbReference type="SUPFAM" id="SSF51905">
    <property type="entry name" value="FAD/NAD(P)-binding domain"/>
    <property type="match status" value="1"/>
</dbReference>
<reference evidence="11" key="1">
    <citation type="submission" date="2020-09" db="EMBL/GenBank/DDBJ databases">
        <title>Hoyosella lacisalsi sp. nov., a halotolerant actinobacterium isolated from soil of Lake Gudzhirganskoe.</title>
        <authorList>
            <person name="Yang Q."/>
            <person name="Guo P.Y."/>
            <person name="Liu S.W."/>
            <person name="Li F.N."/>
            <person name="Sun C.H."/>
        </authorList>
    </citation>
    <scope>NUCLEOTIDE SEQUENCE</scope>
    <source>
        <strain evidence="11">G463</strain>
    </source>
</reference>
<dbReference type="GO" id="GO:0046872">
    <property type="term" value="F:metal ion binding"/>
    <property type="evidence" value="ECO:0007669"/>
    <property type="project" value="UniProtKB-KW"/>
</dbReference>
<keyword evidence="11" id="KW-0503">Monooxygenase</keyword>
<keyword evidence="2" id="KW-0285">Flavoprotein</keyword>
<comment type="cofactor">
    <cofactor evidence="1">
        <name>FAD</name>
        <dbReference type="ChEBI" id="CHEBI:57692"/>
    </cofactor>
</comment>
<sequence length="787" mass="85037">MPETVDVVIVGARCAGTAMAVPLARAGRQVVVLDKAAFPADTLSTHVLFPMGVTEVARMGALERILALDPSRMTHLQLDIAGASRTERFQEIDGIDYGISVPRIAQDAALIDAAREAGADVREQSTVIRIMRDADGRAAGVEYLDPSGAAREIRASLIVGADGRDSLVASQVGEWEPYRRSRNGRGMVFRYMDAPAAATRWATTLWEGRTSDTIAFAFPGTPRGRLLILFMGPRAEVAEARSDGEAYWARKMSEFPSLAERAAGARNLSGIRATSRTHAYFRRSSGPGWALIGDAGHFKDPVLGQGMRDAMWMGRRLAEHVRDVLGQPRKLDRATRAWERARDQECLPTYHFGNLETRIPAVPPEVLAAVVRGVDGAELSDIHQRLIKPQGVYTFPRIIRAAASAVRETGPRPKLLRQLGVLAAMEGLIRAELLAAGSLPVRMPGLGMAVGENPDDGPWGRPPRAARQSGSGRAASATMRATVSRASSVTPEVRTLDLERVDGQPWPEWAAGAHIDVHLPSGRLRQYSLCGEPGNRRCLTIAVLREPEGRGGSIELHELAEGARVTVRGPRNNYALEDAPEYLFIAGGIGITPMLPMIAAADATTRKWRLLYRARSVDRMPFAAELSRRHGHKVVLSDAAHAGRPDIAAQIAALPTGAAVYCCGPSSLMDAVVAHAASRDDVAVHIERFAPTEKRSGEDQPFDVVMEASRATVQVPVGTTMLDAMRSITPDLPASCENGLCGSCEVAVLRGRPDHRDDIIQPSERARTDIMYPCVSRSLDSSLAIDA</sequence>
<dbReference type="GO" id="GO:0051537">
    <property type="term" value="F:2 iron, 2 sulfur cluster binding"/>
    <property type="evidence" value="ECO:0007669"/>
    <property type="project" value="UniProtKB-KW"/>
</dbReference>
<evidence type="ECO:0000313" key="11">
    <source>
        <dbReference type="EMBL" id="MBD8507212.1"/>
    </source>
</evidence>
<keyword evidence="5" id="KW-0560">Oxidoreductase</keyword>
<dbReference type="PANTHER" id="PTHR47354:SF1">
    <property type="entry name" value="CARNITINE MONOOXYGENASE REDUCTASE SUBUNIT"/>
    <property type="match status" value="1"/>
</dbReference>
<dbReference type="Gene3D" id="2.40.30.10">
    <property type="entry name" value="Translation factors"/>
    <property type="match status" value="1"/>
</dbReference>
<evidence type="ECO:0000259" key="9">
    <source>
        <dbReference type="PROSITE" id="PS51085"/>
    </source>
</evidence>
<keyword evidence="4" id="KW-0479">Metal-binding</keyword>
<dbReference type="CDD" id="cd00207">
    <property type="entry name" value="fer2"/>
    <property type="match status" value="1"/>
</dbReference>
<dbReference type="Proteomes" id="UP000642993">
    <property type="component" value="Unassembled WGS sequence"/>
</dbReference>
<gene>
    <name evidence="11" type="ORF">HT102_12025</name>
</gene>
<evidence type="ECO:0000256" key="2">
    <source>
        <dbReference type="ARBA" id="ARBA00022630"/>
    </source>
</evidence>
<dbReference type="InterPro" id="IPR017927">
    <property type="entry name" value="FAD-bd_FR_type"/>
</dbReference>
<dbReference type="SUPFAM" id="SSF52343">
    <property type="entry name" value="Ferredoxin reductase-like, C-terminal NADP-linked domain"/>
    <property type="match status" value="1"/>
</dbReference>
<evidence type="ECO:0000259" key="10">
    <source>
        <dbReference type="PROSITE" id="PS51384"/>
    </source>
</evidence>
<dbReference type="GO" id="GO:0071949">
    <property type="term" value="F:FAD binding"/>
    <property type="evidence" value="ECO:0007669"/>
    <property type="project" value="InterPro"/>
</dbReference>
<keyword evidence="3" id="KW-0001">2Fe-2S</keyword>
<dbReference type="Gene3D" id="3.10.20.30">
    <property type="match status" value="1"/>
</dbReference>
<dbReference type="InterPro" id="IPR017938">
    <property type="entry name" value="Riboflavin_synthase-like_b-brl"/>
</dbReference>
<dbReference type="InterPro" id="IPR039261">
    <property type="entry name" value="FNR_nucleotide-bd"/>
</dbReference>
<keyword evidence="7" id="KW-0411">Iron-sulfur</keyword>
<feature type="region of interest" description="Disordered" evidence="8">
    <location>
        <begin position="454"/>
        <end position="488"/>
    </location>
</feature>
<dbReference type="PRINTS" id="PR00409">
    <property type="entry name" value="PHDIOXRDTASE"/>
</dbReference>
<evidence type="ECO:0000256" key="7">
    <source>
        <dbReference type="ARBA" id="ARBA00023014"/>
    </source>
</evidence>
<dbReference type="Pfam" id="PF01494">
    <property type="entry name" value="FAD_binding_3"/>
    <property type="match status" value="1"/>
</dbReference>
<feature type="domain" description="FAD-binding FR-type" evidence="10">
    <location>
        <begin position="476"/>
        <end position="577"/>
    </location>
</feature>
<dbReference type="InterPro" id="IPR001041">
    <property type="entry name" value="2Fe-2S_ferredoxin-type"/>
</dbReference>
<feature type="domain" description="2Fe-2S ferredoxin-type" evidence="9">
    <location>
        <begin position="702"/>
        <end position="787"/>
    </location>
</feature>
<keyword evidence="6" id="KW-0408">Iron</keyword>
<name>A0A927JEN1_9ACTN</name>
<dbReference type="InterPro" id="IPR012675">
    <property type="entry name" value="Beta-grasp_dom_sf"/>
</dbReference>
<dbReference type="InterPro" id="IPR036010">
    <property type="entry name" value="2Fe-2S_ferredoxin-like_sf"/>
</dbReference>
<dbReference type="CDD" id="cd06185">
    <property type="entry name" value="PDR_like"/>
    <property type="match status" value="1"/>
</dbReference>
<keyword evidence="12" id="KW-1185">Reference proteome</keyword>
<dbReference type="PROSITE" id="PS51085">
    <property type="entry name" value="2FE2S_FER_2"/>
    <property type="match status" value="1"/>
</dbReference>
<evidence type="ECO:0000256" key="1">
    <source>
        <dbReference type="ARBA" id="ARBA00001974"/>
    </source>
</evidence>
<evidence type="ECO:0000256" key="6">
    <source>
        <dbReference type="ARBA" id="ARBA00023004"/>
    </source>
</evidence>
<dbReference type="InterPro" id="IPR036188">
    <property type="entry name" value="FAD/NAD-bd_sf"/>
</dbReference>
<accession>A0A927JEN1</accession>
<proteinExistence type="predicted"/>
<dbReference type="RefSeq" id="WP_192039675.1">
    <property type="nucleotide sequence ID" value="NZ_JACYWE010000007.1"/>
</dbReference>
<dbReference type="GO" id="GO:0004497">
    <property type="term" value="F:monooxygenase activity"/>
    <property type="evidence" value="ECO:0007669"/>
    <property type="project" value="UniProtKB-KW"/>
</dbReference>
<dbReference type="PANTHER" id="PTHR47354">
    <property type="entry name" value="NADH OXIDOREDUCTASE HCR"/>
    <property type="match status" value="1"/>
</dbReference>
<dbReference type="PROSITE" id="PS00197">
    <property type="entry name" value="2FE2S_FER_1"/>
    <property type="match status" value="1"/>
</dbReference>
<dbReference type="EMBL" id="JACYWE010000007">
    <property type="protein sequence ID" value="MBD8507212.1"/>
    <property type="molecule type" value="Genomic_DNA"/>
</dbReference>
<evidence type="ECO:0000256" key="5">
    <source>
        <dbReference type="ARBA" id="ARBA00023002"/>
    </source>
</evidence>
<protein>
    <submittedName>
        <fullName evidence="11">FAD-dependent monooxygenase</fullName>
    </submittedName>
</protein>
<dbReference type="AlphaFoldDB" id="A0A927JEN1"/>
<evidence type="ECO:0000313" key="12">
    <source>
        <dbReference type="Proteomes" id="UP000642993"/>
    </source>
</evidence>
<dbReference type="PROSITE" id="PS51384">
    <property type="entry name" value="FAD_FR"/>
    <property type="match status" value="1"/>
</dbReference>
<evidence type="ECO:0000256" key="3">
    <source>
        <dbReference type="ARBA" id="ARBA00022714"/>
    </source>
</evidence>
<dbReference type="SUPFAM" id="SSF54292">
    <property type="entry name" value="2Fe-2S ferredoxin-like"/>
    <property type="match status" value="1"/>
</dbReference>
<dbReference type="SUPFAM" id="SSF63380">
    <property type="entry name" value="Riboflavin synthase domain-like"/>
    <property type="match status" value="1"/>
</dbReference>
<dbReference type="InterPro" id="IPR006058">
    <property type="entry name" value="2Fe2S_fd_BS"/>
</dbReference>
<feature type="compositionally biased region" description="Polar residues" evidence="8">
    <location>
        <begin position="479"/>
        <end position="488"/>
    </location>
</feature>
<dbReference type="Pfam" id="PF00111">
    <property type="entry name" value="Fer2"/>
    <property type="match status" value="1"/>
</dbReference>
<comment type="caution">
    <text evidence="11">The sequence shown here is derived from an EMBL/GenBank/DDBJ whole genome shotgun (WGS) entry which is preliminary data.</text>
</comment>
<dbReference type="Gene3D" id="3.40.50.80">
    <property type="entry name" value="Nucleotide-binding domain of ferredoxin-NADP reductase (FNR) module"/>
    <property type="match status" value="1"/>
</dbReference>
<evidence type="ECO:0000256" key="4">
    <source>
        <dbReference type="ARBA" id="ARBA00022723"/>
    </source>
</evidence>
<dbReference type="InterPro" id="IPR002938">
    <property type="entry name" value="FAD-bd"/>
</dbReference>
<evidence type="ECO:0000256" key="8">
    <source>
        <dbReference type="SAM" id="MobiDB-lite"/>
    </source>
</evidence>
<organism evidence="11 12">
    <name type="scientific">Lolliginicoccus lacisalsi</name>
    <dbReference type="NCBI Taxonomy" id="2742202"/>
    <lineage>
        <taxon>Bacteria</taxon>
        <taxon>Bacillati</taxon>
        <taxon>Actinomycetota</taxon>
        <taxon>Actinomycetes</taxon>
        <taxon>Mycobacteriales</taxon>
        <taxon>Hoyosellaceae</taxon>
        <taxon>Lolliginicoccus</taxon>
    </lineage>
</organism>
<feature type="compositionally biased region" description="Low complexity" evidence="8">
    <location>
        <begin position="465"/>
        <end position="477"/>
    </location>
</feature>
<dbReference type="InterPro" id="IPR050415">
    <property type="entry name" value="MRET"/>
</dbReference>